<feature type="compositionally biased region" description="Polar residues" evidence="13">
    <location>
        <begin position="587"/>
        <end position="602"/>
    </location>
</feature>
<evidence type="ECO:0000256" key="11">
    <source>
        <dbReference type="ARBA" id="ARBA00023280"/>
    </source>
</evidence>
<dbReference type="GO" id="GO:0051246">
    <property type="term" value="P:regulation of protein metabolic process"/>
    <property type="evidence" value="ECO:0007669"/>
    <property type="project" value="UniProtKB-ARBA"/>
</dbReference>
<feature type="compositionally biased region" description="Basic and acidic residues" evidence="13">
    <location>
        <begin position="411"/>
        <end position="436"/>
    </location>
</feature>
<evidence type="ECO:0000259" key="14">
    <source>
        <dbReference type="Pfam" id="PF10488"/>
    </source>
</evidence>
<feature type="region of interest" description="Disordered" evidence="13">
    <location>
        <begin position="924"/>
        <end position="957"/>
    </location>
</feature>
<evidence type="ECO:0000256" key="1">
    <source>
        <dbReference type="ARBA" id="ARBA00003756"/>
    </source>
</evidence>
<keyword evidence="8" id="KW-1114">Inhibition of host interferon signaling pathway by virus</keyword>
<keyword evidence="15" id="KW-1185">Reference proteome</keyword>
<dbReference type="PANTHER" id="PTHR16489">
    <property type="entry name" value="GH11727P"/>
    <property type="match status" value="1"/>
</dbReference>
<evidence type="ECO:0000256" key="13">
    <source>
        <dbReference type="SAM" id="MobiDB-lite"/>
    </source>
</evidence>
<feature type="compositionally biased region" description="Polar residues" evidence="13">
    <location>
        <begin position="939"/>
        <end position="951"/>
    </location>
</feature>
<feature type="compositionally biased region" description="Acidic residues" evidence="13">
    <location>
        <begin position="858"/>
        <end position="873"/>
    </location>
</feature>
<keyword evidence="10" id="KW-0922">Interferon antiviral system evasion</keyword>
<dbReference type="GO" id="GO:0019888">
    <property type="term" value="F:protein phosphatase regulator activity"/>
    <property type="evidence" value="ECO:0007669"/>
    <property type="project" value="TreeGrafter"/>
</dbReference>
<sequence length="1057" mass="116519">MDPDLPNRPSCPSIWSKRCHLVRPTTGERQQGWGFSKSRNFDRRGKAINSSRPIHSTNCIRKPPSLLRLSSTGDTVDETADFSSFQPSTLRRSKSSFRGPGFWGNIAKVARSTNVSSSRLLTAKGFTRESPVEMAGEVDLSILMEKFDSSPSKMERLGPLENDIDSVPVVAYPLEGGLRGFVKEGIYHPFARNPSHQVKMPRQANPAVVETRSSSVHTFPVCNGGPFWHPHGRQHPHPYFSRNHFTPNQRRNFTMASVQFWQGPSSHIAAVSSLDTPILQCESHRRRCLSAQIRESAVLRNWIADPSTRSQFINTETIAARLVQSHDADKFQSQHTCTGHHAGRNSMMQSACRTQMTQHSQNRNKATGCVYTGNAHQAHRRPLTTTSTGITPKQSCYSPKKSVKQPVSKCFSRDKLKHPDGKTAKLSDQQAEKPHKVYKPETPVGVLDHVTDEVKDLKIQAKSDQGGGIPESRDKTCLNDGHACTCGLQSQTCVTSSVDCKHHEMSPYTTAGRVPPDLTGPKSADNETSPFRDTCHGLMARSLSGGKSHLLEPDEGCVAFLDELPALEKTCLTSEDDYLDEGETRQNHQNAVSGLSPSSPATKSPPELPQTCGSQPSEPEDELSQNRKPLHSSLAFLLAGVTDGDNDFSDSDWDSAGSSPPSDSWDFLKCCDDPYNPLYGWRCARRCEQGDVEQGAESKLDSPSGGDDERDSGISSLQAHQDDVAEISPAESESWDEAEPSFESESTSWCQQIESLHAKSECPNSSNDSNHSSVPDSLQSSNENHAASDLSVQHCEVQSKVQDNPTTSLSCLSKTDGPQSISPDEVKSGKILPPRKCIFEPEKLHPSVLFILGVGESDSDTDCEDDDDDDFDNCESGSDDSAWSSLQPCFDPYSPLQGWRFHLTTPEKLQEVNAAYNKLAPVKETSSANLSTSEDDRGNSCSGQTLNQFSAKNDARPKLKRASSTGCLWVPCDGSGPGRPSQNKKVHFCEEAPMVISFEVPSWSSEYSDSRRGPWQEMARDRCRFMDRIRSTEDKIGHVFAPDHRLKVQQRLQTQVA</sequence>
<dbReference type="AlphaFoldDB" id="A0A8B7Y7I4"/>
<feature type="region of interest" description="Disordered" evidence="13">
    <location>
        <begin position="380"/>
        <end position="436"/>
    </location>
</feature>
<feature type="region of interest" description="Disordered" evidence="13">
    <location>
        <begin position="858"/>
        <end position="879"/>
    </location>
</feature>
<feature type="compositionally biased region" description="Acidic residues" evidence="13">
    <location>
        <begin position="733"/>
        <end position="742"/>
    </location>
</feature>
<evidence type="ECO:0000256" key="4">
    <source>
        <dbReference type="ARBA" id="ARBA00011204"/>
    </source>
</evidence>
<comment type="function">
    <text evidence="1">Interacts with the host phosphatase PP1 catalytic subunit (PPP1CB) and recruits it to dephosphorylate EIF2S1/eIF2alpha and therefore restores the host translation that has been shut-down by the host. Also inhibits the EIF2S1/eIF2alpha-ATF4-DDIT3/CHOP pathway.</text>
</comment>
<dbReference type="InterPro" id="IPR019523">
    <property type="entry name" value="Prot_Pase1_reg-su15A/B_C"/>
</dbReference>
<evidence type="ECO:0000256" key="5">
    <source>
        <dbReference type="ARBA" id="ARBA00019072"/>
    </source>
</evidence>
<evidence type="ECO:0000256" key="10">
    <source>
        <dbReference type="ARBA" id="ARBA00023258"/>
    </source>
</evidence>
<comment type="subunit">
    <text evidence="4">Interacts (via C-terminus) with host PPP1CB.</text>
</comment>
<evidence type="ECO:0000256" key="12">
    <source>
        <dbReference type="ARBA" id="ARBA00031298"/>
    </source>
</evidence>
<feature type="region of interest" description="Disordered" evidence="13">
    <location>
        <begin position="583"/>
        <end position="627"/>
    </location>
</feature>
<dbReference type="InterPro" id="IPR051254">
    <property type="entry name" value="PPP1R15"/>
</dbReference>
<dbReference type="GO" id="GO:0034976">
    <property type="term" value="P:response to endoplasmic reticulum stress"/>
    <property type="evidence" value="ECO:0007669"/>
    <property type="project" value="TreeGrafter"/>
</dbReference>
<feature type="compositionally biased region" description="Polar residues" evidence="13">
    <location>
        <begin position="762"/>
        <end position="785"/>
    </location>
</feature>
<dbReference type="GO" id="GO:0000164">
    <property type="term" value="C:protein phosphatase type 1 complex"/>
    <property type="evidence" value="ECO:0007669"/>
    <property type="project" value="TreeGrafter"/>
</dbReference>
<organism evidence="15 16">
    <name type="scientific">Acanthaster planci</name>
    <name type="common">Crown-of-thorns starfish</name>
    <dbReference type="NCBI Taxonomy" id="133434"/>
    <lineage>
        <taxon>Eukaryota</taxon>
        <taxon>Metazoa</taxon>
        <taxon>Echinodermata</taxon>
        <taxon>Eleutherozoa</taxon>
        <taxon>Asterozoa</taxon>
        <taxon>Asteroidea</taxon>
        <taxon>Valvatacea</taxon>
        <taxon>Valvatida</taxon>
        <taxon>Acanthasteridae</taxon>
        <taxon>Acanthaster</taxon>
    </lineage>
</organism>
<gene>
    <name evidence="16" type="primary">LOC110978466</name>
</gene>
<dbReference type="Pfam" id="PF10488">
    <property type="entry name" value="PP1c_bdg"/>
    <property type="match status" value="1"/>
</dbReference>
<reference evidence="16" key="1">
    <citation type="submission" date="2025-08" db="UniProtKB">
        <authorList>
            <consortium name="RefSeq"/>
        </authorList>
    </citation>
    <scope>IDENTIFICATION</scope>
</reference>
<evidence type="ECO:0000256" key="7">
    <source>
        <dbReference type="ARBA" id="ARBA00022632"/>
    </source>
</evidence>
<dbReference type="KEGG" id="aplc:110978466"/>
<protein>
    <recommendedName>
        <fullName evidence="5">Protein DP71L</fullName>
    </recommendedName>
    <alternativeName>
        <fullName evidence="12">MyD116 homolog</fullName>
    </alternativeName>
</protein>
<dbReference type="GO" id="GO:0039502">
    <property type="term" value="P:symbiont-mediated suppression of host type I interferon-mediated signaling pathway"/>
    <property type="evidence" value="ECO:0007669"/>
    <property type="project" value="UniProtKB-KW"/>
</dbReference>
<keyword evidence="7" id="KW-1090">Inhibition of host innate immune response by virus</keyword>
<comment type="similarity">
    <text evidence="3">Belongs to the PPP1R15 family.</text>
</comment>
<feature type="region of interest" description="Disordered" evidence="13">
    <location>
        <begin position="508"/>
        <end position="530"/>
    </location>
</feature>
<dbReference type="PANTHER" id="PTHR16489:SF12">
    <property type="entry name" value="GH11727P"/>
    <property type="match status" value="1"/>
</dbReference>
<evidence type="ECO:0000313" key="16">
    <source>
        <dbReference type="RefSeq" id="XP_022089183.1"/>
    </source>
</evidence>
<keyword evidence="9" id="KW-0426">Late protein</keyword>
<dbReference type="Proteomes" id="UP000694845">
    <property type="component" value="Unplaced"/>
</dbReference>
<dbReference type="RefSeq" id="XP_022089183.1">
    <property type="nucleotide sequence ID" value="XM_022233491.1"/>
</dbReference>
<evidence type="ECO:0000256" key="9">
    <source>
        <dbReference type="ARBA" id="ARBA00022921"/>
    </source>
</evidence>
<feature type="region of interest" description="Disordered" evidence="13">
    <location>
        <begin position="692"/>
        <end position="747"/>
    </location>
</feature>
<feature type="compositionally biased region" description="Polar residues" evidence="13">
    <location>
        <begin position="383"/>
        <end position="397"/>
    </location>
</feature>
<feature type="compositionally biased region" description="Low complexity" evidence="13">
    <location>
        <begin position="398"/>
        <end position="409"/>
    </location>
</feature>
<dbReference type="GeneID" id="110978466"/>
<comment type="similarity">
    <text evidence="2">Belongs to the asfivirus DP71L family.</text>
</comment>
<proteinExistence type="inferred from homology"/>
<keyword evidence="11" id="KW-0899">Viral immunoevasion</keyword>
<evidence type="ECO:0000256" key="2">
    <source>
        <dbReference type="ARBA" id="ARBA00007512"/>
    </source>
</evidence>
<dbReference type="OMA" id="SQFINTE"/>
<feature type="compositionally biased region" description="Polar residues" evidence="13">
    <location>
        <begin position="799"/>
        <end position="822"/>
    </location>
</feature>
<dbReference type="OrthoDB" id="5976067at2759"/>
<name>A0A8B7Y7I4_ACAPL</name>
<feature type="domain" description="Protein phosphatase 1 regulatory subunit 15A/B C-terminal" evidence="14">
    <location>
        <begin position="980"/>
        <end position="1052"/>
    </location>
</feature>
<feature type="region of interest" description="Disordered" evidence="13">
    <location>
        <begin position="759"/>
        <end position="828"/>
    </location>
</feature>
<evidence type="ECO:0000256" key="3">
    <source>
        <dbReference type="ARBA" id="ARBA00010161"/>
    </source>
</evidence>
<accession>A0A8B7Y7I4</accession>
<evidence type="ECO:0000313" key="15">
    <source>
        <dbReference type="Proteomes" id="UP000694845"/>
    </source>
</evidence>
<evidence type="ECO:0000256" key="8">
    <source>
        <dbReference type="ARBA" id="ARBA00022830"/>
    </source>
</evidence>
<evidence type="ECO:0000256" key="6">
    <source>
        <dbReference type="ARBA" id="ARBA00022581"/>
    </source>
</evidence>
<keyword evidence="6" id="KW-0945">Host-virus interaction</keyword>
<dbReference type="GO" id="GO:0005783">
    <property type="term" value="C:endoplasmic reticulum"/>
    <property type="evidence" value="ECO:0007669"/>
    <property type="project" value="TreeGrafter"/>
</dbReference>